<dbReference type="AlphaFoldDB" id="A0A8B7NTC8"/>
<feature type="compositionally biased region" description="Basic and acidic residues" evidence="1">
    <location>
        <begin position="142"/>
        <end position="168"/>
    </location>
</feature>
<sequence length="271" mass="29240">MGLRNSKKSVDIAASSGSPKKNGTEPTDVKVKDLAEDGQSQPQTELIEEVAAKVEASTKVEGHANGETPKKEDESPVGEDVAEADKENSKPLENGKEEMKPEEKEEKEKKDKVKKKRSFRSFSFLRREKKAAKCQETANGEVAKDDAKSEEPKHDEEKVEVATEKADVENSQTETPASPEPAKEEAAETKTTTDTPAEPEQVDEPASVEAPAPELSSVSVPEVSAEAESASDSVKEAAVEEVATSLPETKSEEAAKSEEKSEETTTESPKE</sequence>
<dbReference type="GeneID" id="108673016"/>
<keyword evidence="3" id="KW-0282">Flagellum</keyword>
<reference evidence="3" key="1">
    <citation type="submission" date="2025-08" db="UniProtKB">
        <authorList>
            <consortium name="RefSeq"/>
        </authorList>
    </citation>
    <scope>IDENTIFICATION</scope>
    <source>
        <tissue evidence="3">Whole organism</tissue>
    </source>
</reference>
<keyword evidence="3" id="KW-0966">Cell projection</keyword>
<evidence type="ECO:0000256" key="1">
    <source>
        <dbReference type="SAM" id="MobiDB-lite"/>
    </source>
</evidence>
<proteinExistence type="predicted"/>
<feature type="compositionally biased region" description="Low complexity" evidence="1">
    <location>
        <begin position="189"/>
        <end position="199"/>
    </location>
</feature>
<protein>
    <submittedName>
        <fullName evidence="3">Cilia- and flagella-associated protein 251 isoform X2</fullName>
    </submittedName>
</protein>
<feature type="compositionally biased region" description="Basic and acidic residues" evidence="1">
    <location>
        <begin position="249"/>
        <end position="271"/>
    </location>
</feature>
<dbReference type="OrthoDB" id="10589641at2759"/>
<accession>A0A8B7NTC8</accession>
<dbReference type="KEGG" id="hazt:108673016"/>
<keyword evidence="3" id="KW-0969">Cilium</keyword>
<organism evidence="2 3">
    <name type="scientific">Hyalella azteca</name>
    <name type="common">Amphipod</name>
    <dbReference type="NCBI Taxonomy" id="294128"/>
    <lineage>
        <taxon>Eukaryota</taxon>
        <taxon>Metazoa</taxon>
        <taxon>Ecdysozoa</taxon>
        <taxon>Arthropoda</taxon>
        <taxon>Crustacea</taxon>
        <taxon>Multicrustacea</taxon>
        <taxon>Malacostraca</taxon>
        <taxon>Eumalacostraca</taxon>
        <taxon>Peracarida</taxon>
        <taxon>Amphipoda</taxon>
        <taxon>Senticaudata</taxon>
        <taxon>Talitrida</taxon>
        <taxon>Talitroidea</taxon>
        <taxon>Hyalellidae</taxon>
        <taxon>Hyalella</taxon>
    </lineage>
</organism>
<dbReference type="Proteomes" id="UP000694843">
    <property type="component" value="Unplaced"/>
</dbReference>
<keyword evidence="2" id="KW-1185">Reference proteome</keyword>
<gene>
    <name evidence="3" type="primary">LOC108673016</name>
</gene>
<evidence type="ECO:0000313" key="3">
    <source>
        <dbReference type="RefSeq" id="XP_018016271.1"/>
    </source>
</evidence>
<feature type="region of interest" description="Disordered" evidence="1">
    <location>
        <begin position="1"/>
        <end position="271"/>
    </location>
</feature>
<evidence type="ECO:0000313" key="2">
    <source>
        <dbReference type="Proteomes" id="UP000694843"/>
    </source>
</evidence>
<feature type="compositionally biased region" description="Low complexity" evidence="1">
    <location>
        <begin position="210"/>
        <end position="232"/>
    </location>
</feature>
<name>A0A8B7NTC8_HYAAZ</name>
<feature type="compositionally biased region" description="Polar residues" evidence="1">
    <location>
        <begin position="15"/>
        <end position="25"/>
    </location>
</feature>
<dbReference type="RefSeq" id="XP_018016271.1">
    <property type="nucleotide sequence ID" value="XM_018160782.2"/>
</dbReference>
<feature type="compositionally biased region" description="Basic and acidic residues" evidence="1">
    <location>
        <begin position="50"/>
        <end position="74"/>
    </location>
</feature>
<feature type="compositionally biased region" description="Basic and acidic residues" evidence="1">
    <location>
        <begin position="83"/>
        <end position="111"/>
    </location>
</feature>